<dbReference type="AlphaFoldDB" id="A0A317JPE7"/>
<dbReference type="InterPro" id="IPR002725">
    <property type="entry name" value="YgjP-like_metallopeptidase"/>
</dbReference>
<dbReference type="EMBL" id="PSRQ01000050">
    <property type="protein sequence ID" value="PWU22975.1"/>
    <property type="molecule type" value="Genomic_DNA"/>
</dbReference>
<reference evidence="2 3" key="1">
    <citation type="submission" date="2018-02" db="EMBL/GenBank/DDBJ databases">
        <title>Genomic Reconstructions from Amazon Rainforest and Pasture Soil Reveal Novel Insights into the Physiology of Candidate Phyla in Tropical Sites.</title>
        <authorList>
            <person name="Kroeger M.E."/>
            <person name="Delmont T."/>
            <person name="Eren A.M."/>
            <person name="Guo J."/>
            <person name="Meyer K.M."/>
            <person name="Khan K."/>
            <person name="Rodrigues J.L.M."/>
            <person name="Bohannan B.J.M."/>
            <person name="Tringe S."/>
            <person name="Borges C.D."/>
            <person name="Tiedje J."/>
            <person name="Tsai S.M."/>
            <person name="Nusslein K."/>
        </authorList>
    </citation>
    <scope>NUCLEOTIDE SEQUENCE [LARGE SCALE GENOMIC DNA]</scope>
    <source>
        <strain evidence="2">Amazon FNV 2010 28 9</strain>
    </source>
</reference>
<dbReference type="InterPro" id="IPR053136">
    <property type="entry name" value="UTP_pyrophosphatase-like"/>
</dbReference>
<gene>
    <name evidence="2" type="ORF">C5B42_04520</name>
</gene>
<evidence type="ECO:0000313" key="3">
    <source>
        <dbReference type="Proteomes" id="UP000246104"/>
    </source>
</evidence>
<dbReference type="PANTHER" id="PTHR30399:SF1">
    <property type="entry name" value="UTP PYROPHOSPHATASE"/>
    <property type="match status" value="1"/>
</dbReference>
<dbReference type="CDD" id="cd07344">
    <property type="entry name" value="M48_yhfN_like"/>
    <property type="match status" value="1"/>
</dbReference>
<dbReference type="PANTHER" id="PTHR30399">
    <property type="entry name" value="UNCHARACTERIZED PROTEIN YGJP"/>
    <property type="match status" value="1"/>
</dbReference>
<dbReference type="Pfam" id="PF01863">
    <property type="entry name" value="YgjP-like"/>
    <property type="match status" value="1"/>
</dbReference>
<comment type="caution">
    <text evidence="2">The sequence shown here is derived from an EMBL/GenBank/DDBJ whole genome shotgun (WGS) entry which is preliminary data.</text>
</comment>
<protein>
    <recommendedName>
        <fullName evidence="1">YgjP-like metallopeptidase domain-containing protein</fullName>
    </recommendedName>
</protein>
<evidence type="ECO:0000259" key="1">
    <source>
        <dbReference type="Pfam" id="PF01863"/>
    </source>
</evidence>
<accession>A0A317JPE7</accession>
<dbReference type="Proteomes" id="UP000246104">
    <property type="component" value="Unassembled WGS sequence"/>
</dbReference>
<proteinExistence type="predicted"/>
<sequence>MSYMEPIPFIHRENSRARSVKISLDEQGNVIVTTPPRFLASRIPPFVEQARSWIKIHQEQLVHRPILLDAHSVLYFGTPYDFVVHPHKTGQVQVGISTIEIAPVDSSERGIMTSMEKWLKNRAIEYIIPRTKKLSEAMRTEYNQVHFREQKTRWGSCSSDKNLNFNWRLIHAPKAVIDYVIIHELSHTVHMNHGSRFWELVAHYDPDHPLHRGWLKRFGGEEG</sequence>
<evidence type="ECO:0000313" key="2">
    <source>
        <dbReference type="EMBL" id="PWU22975.1"/>
    </source>
</evidence>
<organism evidence="2 3">
    <name type="scientific">Candidatus Cerribacteria bacterium 'Amazon FNV 2010 28 9'</name>
    <dbReference type="NCBI Taxonomy" id="2081795"/>
    <lineage>
        <taxon>Bacteria</taxon>
        <taxon>Candidatus Cerribacteria</taxon>
    </lineage>
</organism>
<dbReference type="Gene3D" id="3.30.2010.10">
    <property type="entry name" value="Metalloproteases ('zincins'), catalytic domain"/>
    <property type="match status" value="1"/>
</dbReference>
<feature type="domain" description="YgjP-like metallopeptidase" evidence="1">
    <location>
        <begin position="18"/>
        <end position="217"/>
    </location>
</feature>
<name>A0A317JPE7_9BACT</name>